<protein>
    <submittedName>
        <fullName evidence="3">Uncharacterized protein</fullName>
    </submittedName>
</protein>
<dbReference type="EMBL" id="AP023095">
    <property type="protein sequence ID" value="BCE55136.1"/>
    <property type="molecule type" value="Genomic_DNA"/>
</dbReference>
<organism evidence="3">
    <name type="scientific">Bradyrhizobium diazoefficiens</name>
    <dbReference type="NCBI Taxonomy" id="1355477"/>
    <lineage>
        <taxon>Bacteria</taxon>
        <taxon>Pseudomonadati</taxon>
        <taxon>Pseudomonadota</taxon>
        <taxon>Alphaproteobacteria</taxon>
        <taxon>Hyphomicrobiales</taxon>
        <taxon>Nitrobacteraceae</taxon>
        <taxon>Bradyrhizobium</taxon>
    </lineage>
</organism>
<feature type="region of interest" description="Disordered" evidence="1">
    <location>
        <begin position="87"/>
        <end position="109"/>
    </location>
</feature>
<evidence type="ECO:0000256" key="1">
    <source>
        <dbReference type="SAM" id="MobiDB-lite"/>
    </source>
</evidence>
<evidence type="ECO:0000313" key="3">
    <source>
        <dbReference type="EMBL" id="BCE63869.1"/>
    </source>
</evidence>
<accession>A0A810AHF6</accession>
<reference evidence="2" key="1">
    <citation type="submission" date="2020-05" db="EMBL/GenBank/DDBJ databases">
        <title>Complete genome sequence of Bradyrhizobium diazoefficiens XF5 isolated from soybean nodule.</title>
        <authorList>
            <person name="Noda R."/>
            <person name="Kakizaki K."/>
            <person name="Minamisawa K."/>
        </authorList>
    </citation>
    <scope>NUCLEOTIDE SEQUENCE</scope>
    <source>
        <strain evidence="2">XF5</strain>
    </source>
</reference>
<evidence type="ECO:0000313" key="2">
    <source>
        <dbReference type="EMBL" id="BCE55136.1"/>
    </source>
</evidence>
<dbReference type="EMBL" id="AP023096">
    <property type="protein sequence ID" value="BCE63869.1"/>
    <property type="molecule type" value="Genomic_DNA"/>
</dbReference>
<reference evidence="3" key="2">
    <citation type="submission" date="2020-05" db="EMBL/GenBank/DDBJ databases">
        <title>Complete genome sequence of Bradyrhizobium diazoefficiens XF6 isolated from soybean nodule.</title>
        <authorList>
            <person name="Noda R."/>
            <person name="Kakizaki K."/>
            <person name="Minamisawa K."/>
        </authorList>
    </citation>
    <scope>NUCLEOTIDE SEQUENCE</scope>
    <source>
        <strain evidence="3">XF6</strain>
    </source>
</reference>
<dbReference type="AlphaFoldDB" id="A0A810AHF6"/>
<name>A0A810AHF6_9BRAD</name>
<proteinExistence type="predicted"/>
<gene>
    <name evidence="2" type="ORF">XF5B_26480</name>
    <name evidence="3" type="ORF">XF6B_26680</name>
</gene>
<sequence length="133" mass="14763">MGTMHPQLSPKFPIRLGIAAAALWCALMAGAVSMRLAGISAPVPARAALASPKIAIVRAIPMIPELVFDDRWQAPAPAMQHARMAEDLQIKPDQPKAAQKPPRRVERHADRVCGSKGRRYFRIGRHLSWRCRR</sequence>